<dbReference type="EMBL" id="CAJVPS010009476">
    <property type="protein sequence ID" value="CAG8650344.1"/>
    <property type="molecule type" value="Genomic_DNA"/>
</dbReference>
<keyword evidence="2" id="KW-1185">Reference proteome</keyword>
<dbReference type="OrthoDB" id="2417874at2759"/>
<evidence type="ECO:0000313" key="2">
    <source>
        <dbReference type="Proteomes" id="UP000789508"/>
    </source>
</evidence>
<protein>
    <submittedName>
        <fullName evidence="1">471_t:CDS:1</fullName>
    </submittedName>
</protein>
<name>A0A9N9DV87_9GLOM</name>
<evidence type="ECO:0000313" key="1">
    <source>
        <dbReference type="EMBL" id="CAG8650344.1"/>
    </source>
</evidence>
<dbReference type="AlphaFoldDB" id="A0A9N9DV87"/>
<sequence>IKKNSRMLPQYSTFQLSTKQGGLSAPILKDMLDARLLSIWIKLLSSNSFWAITEREKATIMLQNKRRLTPKEALSQVPCRTRGWTDSWKPYVTAWKRFKGRISATHSWPWTLEQIIINDIDGQQFTVKRALSSWYKTTEKPHENRDNQNKKHFWETTYKSLKGVGNEPIPSILEEIFQATNIGNTKKREAATWLHIITVYEIWCWYTQARWGSSLIPQEVIASVITIRLRYEINLLYRLAYQNLKTRPNKAKQNINKRVQSVNIPNLVIDDSALFGLQLYEPKLRNFYSYNQCFGINSLYKKVTRSENI</sequence>
<reference evidence="1" key="1">
    <citation type="submission" date="2021-06" db="EMBL/GenBank/DDBJ databases">
        <authorList>
            <person name="Kallberg Y."/>
            <person name="Tangrot J."/>
            <person name="Rosling A."/>
        </authorList>
    </citation>
    <scope>NUCLEOTIDE SEQUENCE</scope>
    <source>
        <strain evidence="1">FL130A</strain>
    </source>
</reference>
<comment type="caution">
    <text evidence="1">The sequence shown here is derived from an EMBL/GenBank/DDBJ whole genome shotgun (WGS) entry which is preliminary data.</text>
</comment>
<accession>A0A9N9DV87</accession>
<feature type="non-terminal residue" evidence="1">
    <location>
        <position position="309"/>
    </location>
</feature>
<dbReference type="Proteomes" id="UP000789508">
    <property type="component" value="Unassembled WGS sequence"/>
</dbReference>
<proteinExistence type="predicted"/>
<gene>
    <name evidence="1" type="ORF">ALEPTO_LOCUS9985</name>
</gene>
<organism evidence="1 2">
    <name type="scientific">Ambispora leptoticha</name>
    <dbReference type="NCBI Taxonomy" id="144679"/>
    <lineage>
        <taxon>Eukaryota</taxon>
        <taxon>Fungi</taxon>
        <taxon>Fungi incertae sedis</taxon>
        <taxon>Mucoromycota</taxon>
        <taxon>Glomeromycotina</taxon>
        <taxon>Glomeromycetes</taxon>
        <taxon>Archaeosporales</taxon>
        <taxon>Ambisporaceae</taxon>
        <taxon>Ambispora</taxon>
    </lineage>
</organism>